<keyword evidence="2" id="KW-1185">Reference proteome</keyword>
<protein>
    <submittedName>
        <fullName evidence="1">Uncharacterized protein</fullName>
    </submittedName>
</protein>
<accession>A0ABZ1XV26</accession>
<name>A0ABZ1XV26_9ACTN</name>
<dbReference type="Proteomes" id="UP001432060">
    <property type="component" value="Chromosome"/>
</dbReference>
<dbReference type="RefSeq" id="WP_329404339.1">
    <property type="nucleotide sequence ID" value="NZ_CP109019.1"/>
</dbReference>
<organism evidence="1 2">
    <name type="scientific">Streptomyces melanogenes</name>
    <dbReference type="NCBI Taxonomy" id="67326"/>
    <lineage>
        <taxon>Bacteria</taxon>
        <taxon>Bacillati</taxon>
        <taxon>Actinomycetota</taxon>
        <taxon>Actinomycetes</taxon>
        <taxon>Kitasatosporales</taxon>
        <taxon>Streptomycetaceae</taxon>
        <taxon>Streptomyces</taxon>
    </lineage>
</organism>
<gene>
    <name evidence="1" type="ORF">OG515_36530</name>
</gene>
<evidence type="ECO:0000313" key="2">
    <source>
        <dbReference type="Proteomes" id="UP001432060"/>
    </source>
</evidence>
<dbReference type="EMBL" id="CP109019">
    <property type="protein sequence ID" value="WUT87329.1"/>
    <property type="molecule type" value="Genomic_DNA"/>
</dbReference>
<sequence length="57" mass="6172">MVDSQITDALAKALPRNEPVLPKAAAAVLTWHGPWRLAAGRAQLEELYIAHAAPQRS</sequence>
<evidence type="ECO:0000313" key="1">
    <source>
        <dbReference type="EMBL" id="WUT87329.1"/>
    </source>
</evidence>
<reference evidence="1" key="1">
    <citation type="submission" date="2022-10" db="EMBL/GenBank/DDBJ databases">
        <title>The complete genomes of actinobacterial strains from the NBC collection.</title>
        <authorList>
            <person name="Joergensen T.S."/>
            <person name="Alvarez Arevalo M."/>
            <person name="Sterndorff E.B."/>
            <person name="Faurdal D."/>
            <person name="Vuksanovic O."/>
            <person name="Mourched A.-S."/>
            <person name="Charusanti P."/>
            <person name="Shaw S."/>
            <person name="Blin K."/>
            <person name="Weber T."/>
        </authorList>
    </citation>
    <scope>NUCLEOTIDE SEQUENCE</scope>
    <source>
        <strain evidence="1">NBC_00668</strain>
    </source>
</reference>
<proteinExistence type="predicted"/>